<sequence>MCHDRMFEGGPSKPK</sequence>
<reference evidence="1" key="1">
    <citation type="submission" date="2021-02" db="EMBL/GenBank/DDBJ databases">
        <authorList>
            <person name="Nowell W R."/>
        </authorList>
    </citation>
    <scope>NUCLEOTIDE SEQUENCE</scope>
</reference>
<feature type="non-terminal residue" evidence="1">
    <location>
        <position position="15"/>
    </location>
</feature>
<dbReference type="Proteomes" id="UP000663860">
    <property type="component" value="Unassembled WGS sequence"/>
</dbReference>
<accession>A0A815UET4</accession>
<comment type="caution">
    <text evidence="1">The sequence shown here is derived from an EMBL/GenBank/DDBJ whole genome shotgun (WGS) entry which is preliminary data.</text>
</comment>
<evidence type="ECO:0000313" key="1">
    <source>
        <dbReference type="EMBL" id="CAF1521682.1"/>
    </source>
</evidence>
<proteinExistence type="predicted"/>
<gene>
    <name evidence="1" type="ORF">IZO911_LOCUS45867</name>
</gene>
<name>A0A815UET4_9BILA</name>
<dbReference type="EMBL" id="CAJNOE010005939">
    <property type="protein sequence ID" value="CAF1521682.1"/>
    <property type="molecule type" value="Genomic_DNA"/>
</dbReference>
<organism evidence="1 2">
    <name type="scientific">Adineta steineri</name>
    <dbReference type="NCBI Taxonomy" id="433720"/>
    <lineage>
        <taxon>Eukaryota</taxon>
        <taxon>Metazoa</taxon>
        <taxon>Spiralia</taxon>
        <taxon>Gnathifera</taxon>
        <taxon>Rotifera</taxon>
        <taxon>Eurotatoria</taxon>
        <taxon>Bdelloidea</taxon>
        <taxon>Adinetida</taxon>
        <taxon>Adinetidae</taxon>
        <taxon>Adineta</taxon>
    </lineage>
</organism>
<protein>
    <submittedName>
        <fullName evidence="1">Uncharacterized protein</fullName>
    </submittedName>
</protein>
<evidence type="ECO:0000313" key="2">
    <source>
        <dbReference type="Proteomes" id="UP000663860"/>
    </source>
</evidence>